<dbReference type="InterPro" id="IPR011335">
    <property type="entry name" value="Restrct_endonuc-II-like"/>
</dbReference>
<keyword evidence="4 11" id="KW-0378">Hydrolase</keyword>
<reference evidence="11 12" key="1">
    <citation type="submission" date="2023-09" db="EMBL/GenBank/DDBJ databases">
        <authorList>
            <person name="Rey-Velasco X."/>
        </authorList>
    </citation>
    <scope>NUCLEOTIDE SEQUENCE [LARGE SCALE GENOMIC DNA]</scope>
    <source>
        <strain evidence="11 12">F188</strain>
    </source>
</reference>
<dbReference type="InterPro" id="IPR027417">
    <property type="entry name" value="P-loop_NTPase"/>
</dbReference>
<evidence type="ECO:0000256" key="2">
    <source>
        <dbReference type="ARBA" id="ARBA00022741"/>
    </source>
</evidence>
<protein>
    <submittedName>
        <fullName evidence="11">Exodeoxyribonuclease V subunit gamma</fullName>
        <ecNumber evidence="11">3.1.11.5</ecNumber>
    </submittedName>
</protein>
<evidence type="ECO:0000256" key="1">
    <source>
        <dbReference type="ARBA" id="ARBA00022722"/>
    </source>
</evidence>
<keyword evidence="6" id="KW-0269">Exonuclease</keyword>
<dbReference type="InterPro" id="IPR013986">
    <property type="entry name" value="DExx_box_DNA_helicase_dom_sf"/>
</dbReference>
<evidence type="ECO:0000259" key="10">
    <source>
        <dbReference type="Pfam" id="PF17946"/>
    </source>
</evidence>
<feature type="domain" description="RecC C-terminal" evidence="10">
    <location>
        <begin position="720"/>
        <end position="947"/>
    </location>
</feature>
<dbReference type="Proteomes" id="UP001261624">
    <property type="component" value="Unassembled WGS sequence"/>
</dbReference>
<name>A0ABU3DYJ3_9FLAO</name>
<dbReference type="Pfam" id="PF17946">
    <property type="entry name" value="RecC_C"/>
    <property type="match status" value="1"/>
</dbReference>
<dbReference type="Gene3D" id="1.10.10.990">
    <property type="match status" value="1"/>
</dbReference>
<keyword evidence="3" id="KW-0227">DNA damage</keyword>
<dbReference type="EC" id="3.1.11.5" evidence="11"/>
<keyword evidence="5" id="KW-0347">Helicase</keyword>
<dbReference type="Gene3D" id="3.40.50.300">
    <property type="entry name" value="P-loop containing nucleotide triphosphate hydrolases"/>
    <property type="match status" value="2"/>
</dbReference>
<dbReference type="InterPro" id="IPR006697">
    <property type="entry name" value="RecC"/>
</dbReference>
<dbReference type="SUPFAM" id="SSF52540">
    <property type="entry name" value="P-loop containing nucleoside triphosphate hydrolases"/>
    <property type="match status" value="2"/>
</dbReference>
<evidence type="ECO:0000256" key="5">
    <source>
        <dbReference type="ARBA" id="ARBA00022806"/>
    </source>
</evidence>
<evidence type="ECO:0000256" key="6">
    <source>
        <dbReference type="ARBA" id="ARBA00022839"/>
    </source>
</evidence>
<organism evidence="11 12">
    <name type="scientific">Autumnicola patrickiae</name>
    <dbReference type="NCBI Taxonomy" id="3075591"/>
    <lineage>
        <taxon>Bacteria</taxon>
        <taxon>Pseudomonadati</taxon>
        <taxon>Bacteroidota</taxon>
        <taxon>Flavobacteriia</taxon>
        <taxon>Flavobacteriales</taxon>
        <taxon>Flavobacteriaceae</taxon>
        <taxon>Autumnicola</taxon>
    </lineage>
</organism>
<evidence type="ECO:0000256" key="9">
    <source>
        <dbReference type="ARBA" id="ARBA00023204"/>
    </source>
</evidence>
<evidence type="ECO:0000256" key="3">
    <source>
        <dbReference type="ARBA" id="ARBA00022763"/>
    </source>
</evidence>
<evidence type="ECO:0000256" key="8">
    <source>
        <dbReference type="ARBA" id="ARBA00023125"/>
    </source>
</evidence>
<dbReference type="PIRSF" id="PIRSF000980">
    <property type="entry name" value="RecC"/>
    <property type="match status" value="1"/>
</dbReference>
<gene>
    <name evidence="11" type="ORF">RM549_03085</name>
</gene>
<evidence type="ECO:0000313" key="12">
    <source>
        <dbReference type="Proteomes" id="UP001261624"/>
    </source>
</evidence>
<dbReference type="Gene3D" id="1.10.10.160">
    <property type="match status" value="1"/>
</dbReference>
<dbReference type="Pfam" id="PF04257">
    <property type="entry name" value="Exonuc_V_gamma"/>
    <property type="match status" value="1"/>
</dbReference>
<keyword evidence="7" id="KW-0067">ATP-binding</keyword>
<dbReference type="RefSeq" id="WP_311680915.1">
    <property type="nucleotide sequence ID" value="NZ_JAVRHM010000002.1"/>
</dbReference>
<keyword evidence="9" id="KW-0234">DNA repair</keyword>
<keyword evidence="1" id="KW-0540">Nuclease</keyword>
<dbReference type="InterPro" id="IPR041500">
    <property type="entry name" value="RecC_C"/>
</dbReference>
<keyword evidence="12" id="KW-1185">Reference proteome</keyword>
<dbReference type="SUPFAM" id="SSF52980">
    <property type="entry name" value="Restriction endonuclease-like"/>
    <property type="match status" value="1"/>
</dbReference>
<keyword evidence="8" id="KW-0238">DNA-binding</keyword>
<comment type="caution">
    <text evidence="11">The sequence shown here is derived from an EMBL/GenBank/DDBJ whole genome shotgun (WGS) entry which is preliminary data.</text>
</comment>
<accession>A0ABU3DYJ3</accession>
<dbReference type="Gene3D" id="3.40.50.10930">
    <property type="match status" value="1"/>
</dbReference>
<dbReference type="PANTHER" id="PTHR30591">
    <property type="entry name" value="RECBCD ENZYME SUBUNIT RECC"/>
    <property type="match status" value="1"/>
</dbReference>
<proteinExistence type="predicted"/>
<dbReference type="EMBL" id="JAVRHM010000002">
    <property type="protein sequence ID" value="MDT0688750.1"/>
    <property type="molecule type" value="Genomic_DNA"/>
</dbReference>
<dbReference type="GO" id="GO:0008854">
    <property type="term" value="F:exodeoxyribonuclease V activity"/>
    <property type="evidence" value="ECO:0007669"/>
    <property type="project" value="UniProtKB-EC"/>
</dbReference>
<evidence type="ECO:0000313" key="11">
    <source>
        <dbReference type="EMBL" id="MDT0688750.1"/>
    </source>
</evidence>
<sequence>METNQTEIQNLRRYSAAHKTELAAELAQHIKMNFSGAALVFKPVQIITPNKAQHNWLKEQLAQESGFISNLKQHSLNSFFRELIAELDPERKDSSGKEELIWKLFSEMGKQNFRSKFIKIKEYCGDDEIKRLALAQQVANLFEKYQEYDPQQDWKKQQHPDLEWQAWLYKKTGYEDQLLSASDLRELINEHLDRLLEFHSLYLFGDLQISPLHLEYLQVLAEREEFPMYVYSTHSAIARKVNPLAQSWGEYLVHRNRQLEVLKATAEDISATTYVPGNKMQHLQRDILRDSVSETLPQDDSILIYNSFTRVREVEALYNYLVRQVSNNKELGARDIMVCMPSLDPYVSAIRTVFDSAPYKFPYTLVSRGYGREESFWTALEQLLSFKREDLTAPGVFNLLEMQPVQNSFGFSDLELLRKAFIDANIRREHEGDETLETHYASFRNGLSRLIYGFCLGHTEPVDICGKKIYPVDIAEGQQAQDLFSLHEMVEMLNDFLELKEKKKSAKEWHLELMKLSEAFLRPEDWQQRQFQELMERMGGIQASEEKIGFRTFFFRLKDQLHNKDLQQIKGRGGIVFCGLYPGMSIPKKLVAFLGLNFGEFPRKSQELSFDLLQKESKPNSRREDRGAFLETFLNAERQVLLSYIGQNVKDNSVIPPSALISELQDYAEKAGAEIREVKHPLHAFNSKYFDPAEKELYTYQIRAKDKLKINEVNREPDIPEEIPLCVLENFLKDPFKHYYNKVLEIYYEDPENLPEWELFGLDNLQEWSLKNSLLQKSLAGEELDLEEIRREMILKGQLPLKSVGEQELEKVNTRIDALWKELEKHTNGRTLTMEEIDLKFTLKNNRSIKLNGHLSTLGEDAVYLFVSKAEKKKYELSAYLHYLVLKASGRTGALHYLCLDDNNEPFHHKIEVPKTIEEATKEIEEFLELYVENHERIIPFYPELNLKVEEVAACDDTAESDKIEKLRNLIDSKFEPFSNFYPSDYFLREYQQGFFLGDQGMSSLLEFQDLYTRIGGEIETAFNR</sequence>
<evidence type="ECO:0000256" key="7">
    <source>
        <dbReference type="ARBA" id="ARBA00022840"/>
    </source>
</evidence>
<evidence type="ECO:0000256" key="4">
    <source>
        <dbReference type="ARBA" id="ARBA00022801"/>
    </source>
</evidence>
<dbReference type="PANTHER" id="PTHR30591:SF1">
    <property type="entry name" value="RECBCD ENZYME SUBUNIT RECC"/>
    <property type="match status" value="1"/>
</dbReference>
<keyword evidence="2" id="KW-0547">Nucleotide-binding</keyword>